<evidence type="ECO:0000256" key="2">
    <source>
        <dbReference type="SAM" id="MobiDB-lite"/>
    </source>
</evidence>
<proteinExistence type="predicted"/>
<feature type="region of interest" description="Disordered" evidence="2">
    <location>
        <begin position="1"/>
        <end position="86"/>
    </location>
</feature>
<evidence type="ECO:0000313" key="4">
    <source>
        <dbReference type="EMBL" id="KAA5546293.1"/>
    </source>
</evidence>
<dbReference type="SUPFAM" id="SSF48452">
    <property type="entry name" value="TPR-like"/>
    <property type="match status" value="3"/>
</dbReference>
<sequence>MSMRSTPTPSGSPNESDRSETRSEATFAEPTAESGPELSDLESRSRTDGELTVPEHLPADDLERQDVSTASTAEPRVPKTTSEIHQRKLRERRYEWKLNVPLLVGTVATAAAVTGLAAASYFYHSNRTAETFLTRADQSAADGDYEAESVWLSRYLKMWPDDQGARLRAALAANKAADDASDDQWAGAVDSARAKLANALALSGGLDEDQSEELRRQLIRRLVQSGLYSLRSNAGAYPLRQAEQQILSLDAQPNDPFAMKALALALQGQVSASIYDKRDPDSHDRQAEFWAWLADQNPAYVVMQAVSANPNDLQLSGEFLELARNQPESFVVPQSVATSNGQTESADDEGERPPAESELNQAVRATLDQLRNNPDPRAVLILSNYARATGDEETADKLLVSAANESAQRLAADGDATNSTVSNFKRAIPPSLRLERELPRDYWNYLCVLEAARRVSSKVTSTVSQVADTGSVADGNSDADDAELAAGWYELLLDYDSPEVGDMLRAATFLEAGVLEARRENLDEAVAVWQRGAEEVPDENLEMAGRIAQAKALRLDDAESLPEARKALERFDQEIENKSQSLLRATTSQMSQARRNAVGKAIDLARWQARLIRAQLLLAEADPSEQSQQELIGILDEALNSTVDVSPLERARVAIRLAEQYETLGQRERAAETLTKAANLVPADERLRIQTARAWTLAGHQGQADKHWKMIASSSSPLVQLSAAQAELEKQIAKVPGERDFTGLRLTTQRIAKALNSLDEQVAGNESATRLLEELRQLQRILELSVPPVGVAYEAFVTSERMLGELLEFSDRFPDSARVQDFASRRLAVAGFSEQAQGTLERLAQIRGSESPEYVRANAVVEAIGGDGAQAAQGIIEHLKKHPSSDANVDAELAKLAMTCAARSGELELAYEALQMIPEPERTVQDLFALHELALRLPEGGREDAKQWWQALKDLEGDHGTYWRLIDVRQTVQHLLNSDGAISPDNEELKSAQSNLNDVLVFRPQWGMAMAVQGWIYSLVGKSEKAVEQMRDAIAVGDRQQLTRQLLWEQLIGLGRMEEAEKEILRASMVFDGATDAYGSRQIDSASTRQNLSQVLTAAQDAAQRRPEKTPFLAVAKIAAMLADMADATEESDTTDQLTGAELEKVARSAIADAESATTDGDIALQAVRLDIEIQFGDSDSIRKQLEVVLSNGIDDADRAMVAARAHLALGETDPAIAQLERADQLRSSWRTKRALARLYRIQDRLDDQIQVLREALSEFPKTPQVRSELAVALMARGGGDVDWQELSELLADADGASLNQFQYAVLLGVKGDRNQQLQALERLETIALEQPEFEHDASLVRAFVLIRLAKTETPSGEGEDSQPSPVDENARQAFLDQAEQILKRLASVEEPKVGDQFRYAGFLLDYGDQDDLPKVKELLDQLHSTPGGAIAALRIGIVYANKAGDRSSVAQWIEQWADETKSDEAVADEGGVDAVAGSTLLKLGFAEESVKWLAEAYKFNPKTLKYYIVALSKSGQYAKAAETAAQRYKSEGDAESAMLMVEAMLSIKPSEVSPQHVELLKQAYKKYPNDAPLLESIATWAFQHGDVRDAIERYRRVLELDPTRIRALNNLAMAYTQLPGRAVDGIKPIQQAIKLAGENPELLDTLGTVYLKAGKLTEAIDAFAAAIEKSSNPRFSFHMFLALVAQGKIDQAREMWSAIDVDAIDLDALTPEEREISSALQRDLDAALDDLIRNRQQL</sequence>
<feature type="compositionally biased region" description="Basic and acidic residues" evidence="2">
    <location>
        <begin position="57"/>
        <end position="66"/>
    </location>
</feature>
<protein>
    <recommendedName>
        <fullName evidence="6">Tetratricopeptide repeat protein</fullName>
    </recommendedName>
</protein>
<accession>A0A5M6DFW2</accession>
<evidence type="ECO:0000313" key="5">
    <source>
        <dbReference type="Proteomes" id="UP000324479"/>
    </source>
</evidence>
<organism evidence="4 5">
    <name type="scientific">Roseiconus nitratireducens</name>
    <dbReference type="NCBI Taxonomy" id="2605748"/>
    <lineage>
        <taxon>Bacteria</taxon>
        <taxon>Pseudomonadati</taxon>
        <taxon>Planctomycetota</taxon>
        <taxon>Planctomycetia</taxon>
        <taxon>Pirellulales</taxon>
        <taxon>Pirellulaceae</taxon>
        <taxon>Roseiconus</taxon>
    </lineage>
</organism>
<feature type="compositionally biased region" description="Polar residues" evidence="2">
    <location>
        <begin position="1"/>
        <end position="14"/>
    </location>
</feature>
<feature type="region of interest" description="Disordered" evidence="2">
    <location>
        <begin position="330"/>
        <end position="358"/>
    </location>
</feature>
<dbReference type="InterPro" id="IPR011990">
    <property type="entry name" value="TPR-like_helical_dom_sf"/>
</dbReference>
<name>A0A5M6DFW2_9BACT</name>
<keyword evidence="3" id="KW-1133">Transmembrane helix</keyword>
<dbReference type="EMBL" id="VWOX01000002">
    <property type="protein sequence ID" value="KAA5546293.1"/>
    <property type="molecule type" value="Genomic_DNA"/>
</dbReference>
<dbReference type="PANTHER" id="PTHR12558">
    <property type="entry name" value="CELL DIVISION CYCLE 16,23,27"/>
    <property type="match status" value="1"/>
</dbReference>
<reference evidence="4 5" key="1">
    <citation type="submission" date="2019-08" db="EMBL/GenBank/DDBJ databases">
        <authorList>
            <person name="Dhanesh K."/>
            <person name="Kumar G."/>
            <person name="Sasikala C."/>
            <person name="Venkata Ramana C."/>
        </authorList>
    </citation>
    <scope>NUCLEOTIDE SEQUENCE [LARGE SCALE GENOMIC DNA]</scope>
    <source>
        <strain evidence="4 5">JC645</strain>
    </source>
</reference>
<feature type="compositionally biased region" description="Polar residues" evidence="2">
    <location>
        <begin position="335"/>
        <end position="344"/>
    </location>
</feature>
<dbReference type="InterPro" id="IPR019734">
    <property type="entry name" value="TPR_rpt"/>
</dbReference>
<dbReference type="RefSeq" id="WP_150075300.1">
    <property type="nucleotide sequence ID" value="NZ_VWOX01000002.1"/>
</dbReference>
<keyword evidence="5" id="KW-1185">Reference proteome</keyword>
<keyword evidence="3" id="KW-0472">Membrane</keyword>
<evidence type="ECO:0000256" key="3">
    <source>
        <dbReference type="SAM" id="Phobius"/>
    </source>
</evidence>
<dbReference type="Gene3D" id="1.25.40.10">
    <property type="entry name" value="Tetratricopeptide repeat domain"/>
    <property type="match status" value="3"/>
</dbReference>
<feature type="repeat" description="TPR" evidence="1">
    <location>
        <begin position="651"/>
        <end position="684"/>
    </location>
</feature>
<dbReference type="SMART" id="SM00028">
    <property type="entry name" value="TPR"/>
    <property type="match status" value="6"/>
</dbReference>
<keyword evidence="3" id="KW-0812">Transmembrane</keyword>
<dbReference type="PANTHER" id="PTHR12558:SF13">
    <property type="entry name" value="CELL DIVISION CYCLE PROTEIN 27 HOMOLOG"/>
    <property type="match status" value="1"/>
</dbReference>
<feature type="repeat" description="TPR" evidence="1">
    <location>
        <begin position="1572"/>
        <end position="1605"/>
    </location>
</feature>
<evidence type="ECO:0000256" key="1">
    <source>
        <dbReference type="PROSITE-ProRule" id="PRU00339"/>
    </source>
</evidence>
<evidence type="ECO:0008006" key="6">
    <source>
        <dbReference type="Google" id="ProtNLM"/>
    </source>
</evidence>
<feature type="transmembrane region" description="Helical" evidence="3">
    <location>
        <begin position="98"/>
        <end position="123"/>
    </location>
</feature>
<feature type="repeat" description="TPR" evidence="1">
    <location>
        <begin position="1641"/>
        <end position="1674"/>
    </location>
</feature>
<gene>
    <name evidence="4" type="ORF">FYK55_05250</name>
</gene>
<dbReference type="PROSITE" id="PS50005">
    <property type="entry name" value="TPR"/>
    <property type="match status" value="3"/>
</dbReference>
<comment type="caution">
    <text evidence="4">The sequence shown here is derived from an EMBL/GenBank/DDBJ whole genome shotgun (WGS) entry which is preliminary data.</text>
</comment>
<keyword evidence="1" id="KW-0802">TPR repeat</keyword>
<dbReference type="Proteomes" id="UP000324479">
    <property type="component" value="Unassembled WGS sequence"/>
</dbReference>